<dbReference type="SUPFAM" id="SSF56112">
    <property type="entry name" value="Protein kinase-like (PK-like)"/>
    <property type="match status" value="1"/>
</dbReference>
<dbReference type="InterPro" id="IPR011009">
    <property type="entry name" value="Kinase-like_dom_sf"/>
</dbReference>
<keyword evidence="6" id="KW-0067">ATP-binding</keyword>
<evidence type="ECO:0000256" key="7">
    <source>
        <dbReference type="SAM" id="MobiDB-lite"/>
    </source>
</evidence>
<evidence type="ECO:0000256" key="6">
    <source>
        <dbReference type="ARBA" id="ARBA00022840"/>
    </source>
</evidence>
<dbReference type="PANTHER" id="PTHR43289">
    <property type="entry name" value="MITOGEN-ACTIVATED PROTEIN KINASE KINASE KINASE 20-RELATED"/>
    <property type="match status" value="1"/>
</dbReference>
<evidence type="ECO:0000256" key="5">
    <source>
        <dbReference type="ARBA" id="ARBA00022777"/>
    </source>
</evidence>
<protein>
    <recommendedName>
        <fullName evidence="1">non-specific serine/threonine protein kinase</fullName>
        <ecNumber evidence="1">2.7.11.1</ecNumber>
    </recommendedName>
</protein>
<name>A0ABQ4F082_9ACTN</name>
<evidence type="ECO:0000256" key="4">
    <source>
        <dbReference type="ARBA" id="ARBA00022741"/>
    </source>
</evidence>
<accession>A0ABQ4F082</accession>
<feature type="compositionally biased region" description="Basic and acidic residues" evidence="7">
    <location>
        <begin position="392"/>
        <end position="410"/>
    </location>
</feature>
<feature type="compositionally biased region" description="Polar residues" evidence="7">
    <location>
        <begin position="32"/>
        <end position="47"/>
    </location>
</feature>
<evidence type="ECO:0000256" key="1">
    <source>
        <dbReference type="ARBA" id="ARBA00012513"/>
    </source>
</evidence>
<keyword evidence="10" id="KW-1185">Reference proteome</keyword>
<keyword evidence="2" id="KW-0723">Serine/threonine-protein kinase</keyword>
<feature type="compositionally biased region" description="Pro residues" evidence="7">
    <location>
        <begin position="378"/>
        <end position="391"/>
    </location>
</feature>
<feature type="region of interest" description="Disordered" evidence="7">
    <location>
        <begin position="1"/>
        <end position="68"/>
    </location>
</feature>
<evidence type="ECO:0000259" key="8">
    <source>
        <dbReference type="PROSITE" id="PS50011"/>
    </source>
</evidence>
<feature type="compositionally biased region" description="Basic and acidic residues" evidence="7">
    <location>
        <begin position="350"/>
        <end position="360"/>
    </location>
</feature>
<dbReference type="SMART" id="SM00220">
    <property type="entry name" value="S_TKc"/>
    <property type="match status" value="1"/>
</dbReference>
<dbReference type="PROSITE" id="PS50011">
    <property type="entry name" value="PROTEIN_KINASE_DOM"/>
    <property type="match status" value="1"/>
</dbReference>
<feature type="region of interest" description="Disordered" evidence="7">
    <location>
        <begin position="324"/>
        <end position="518"/>
    </location>
</feature>
<proteinExistence type="predicted"/>
<reference evidence="9 10" key="1">
    <citation type="submission" date="2021-01" db="EMBL/GenBank/DDBJ databases">
        <title>Whole genome shotgun sequence of Plantactinospora mayteni NBRC 109088.</title>
        <authorList>
            <person name="Komaki H."/>
            <person name="Tamura T."/>
        </authorList>
    </citation>
    <scope>NUCLEOTIDE SEQUENCE [LARGE SCALE GENOMIC DNA]</scope>
    <source>
        <strain evidence="9 10">NBRC 109088</strain>
    </source>
</reference>
<dbReference type="PANTHER" id="PTHR43289:SF6">
    <property type="entry name" value="SERINE_THREONINE-PROTEIN KINASE NEKL-3"/>
    <property type="match status" value="1"/>
</dbReference>
<dbReference type="EC" id="2.7.11.1" evidence="1"/>
<gene>
    <name evidence="9" type="ORF">Pma05_68670</name>
</gene>
<feature type="compositionally biased region" description="Low complexity" evidence="7">
    <location>
        <begin position="449"/>
        <end position="470"/>
    </location>
</feature>
<dbReference type="InterPro" id="IPR000719">
    <property type="entry name" value="Prot_kinase_dom"/>
</dbReference>
<dbReference type="Pfam" id="PF00069">
    <property type="entry name" value="Pkinase"/>
    <property type="match status" value="1"/>
</dbReference>
<comment type="caution">
    <text evidence="9">The sequence shown here is derived from an EMBL/GenBank/DDBJ whole genome shotgun (WGS) entry which is preliminary data.</text>
</comment>
<keyword evidence="4" id="KW-0547">Nucleotide-binding</keyword>
<feature type="compositionally biased region" description="Low complexity" evidence="7">
    <location>
        <begin position="483"/>
        <end position="498"/>
    </location>
</feature>
<dbReference type="Proteomes" id="UP000621500">
    <property type="component" value="Unassembled WGS sequence"/>
</dbReference>
<keyword evidence="3" id="KW-0808">Transferase</keyword>
<evidence type="ECO:0000313" key="10">
    <source>
        <dbReference type="Proteomes" id="UP000621500"/>
    </source>
</evidence>
<evidence type="ECO:0000256" key="3">
    <source>
        <dbReference type="ARBA" id="ARBA00022679"/>
    </source>
</evidence>
<feature type="compositionally biased region" description="Low complexity" evidence="7">
    <location>
        <begin position="421"/>
        <end position="430"/>
    </location>
</feature>
<feature type="domain" description="Protein kinase" evidence="8">
    <location>
        <begin position="64"/>
        <end position="317"/>
    </location>
</feature>
<dbReference type="Gene3D" id="1.10.510.10">
    <property type="entry name" value="Transferase(Phosphotransferase) domain 1"/>
    <property type="match status" value="1"/>
</dbReference>
<keyword evidence="5" id="KW-0418">Kinase</keyword>
<dbReference type="EMBL" id="BONX01000052">
    <property type="protein sequence ID" value="GIH00295.1"/>
    <property type="molecule type" value="Genomic_DNA"/>
</dbReference>
<organism evidence="9 10">
    <name type="scientific">Plantactinospora mayteni</name>
    <dbReference type="NCBI Taxonomy" id="566021"/>
    <lineage>
        <taxon>Bacteria</taxon>
        <taxon>Bacillati</taxon>
        <taxon>Actinomycetota</taxon>
        <taxon>Actinomycetes</taxon>
        <taxon>Micromonosporales</taxon>
        <taxon>Micromonosporaceae</taxon>
        <taxon>Plantactinospora</taxon>
    </lineage>
</organism>
<evidence type="ECO:0000313" key="9">
    <source>
        <dbReference type="EMBL" id="GIH00295.1"/>
    </source>
</evidence>
<evidence type="ECO:0000256" key="2">
    <source>
        <dbReference type="ARBA" id="ARBA00022527"/>
    </source>
</evidence>
<sequence>MPDLAWPGAAPGSFPSHGSKLPPHAGPESPLPSMNETTHSGTGTTASEARRRRGHHRMTTDPPDGELVPLGVGPVATVLAGVHATAGEAFALKVFPGRIDRRTRAELSRELARLSALRAHAPVLVADRVEERPDGRCALRMELCAQSLPELLDSFGPLSVADTLVLGTVLATALAAAHAAGLVHGGVVPGNVLFRPSGEPVLSDFGLTLRHAFPRDPLRTADLLPPETVRDGTADERSDLYGLGVVLYLALSGRSPHQGPPGERPEERLLRVLGDAVPPLDRPGVPPELVQVVAALLATDPADRPVSASAVAAHLDALRVRVAPADQPPPADHRPETTGQQSPADQQPEPPDHPSPDPDHQPAPAEQRGFDDFATSSPPEPTPPEPTNHPSPDPDHRPAPAEQRGFDDFRTPGPVEPAAPAPTVEKSPAPGAEPPEPTAAASIRPAEPPATVAEAPATVAEPPATVAEPPSSGVEPPDRTAEPPETTAKTPETTAKTPDPGAEVSSPAAPRPHGEPILVFGSEKRLRRATRTRSLLIGVGGLALLAAVAVPLLLNRPGELTVPPAPAGVGVVGTASSPAPVVRLELADPADHGNFVELSWQSNEPLNFAVIVAAEGEANRTILAQRKTTYRVPVDPVRRYCFAIQGTDGNQVYESDPKPIRGARCVK</sequence>
<dbReference type="PRINTS" id="PR01217">
    <property type="entry name" value="PRICHEXTENSN"/>
</dbReference>